<dbReference type="CDD" id="cd00110">
    <property type="entry name" value="LamG"/>
    <property type="match status" value="1"/>
</dbReference>
<organism evidence="5 6">
    <name type="scientific">Candidatus Giovannonibacteria bacterium GW2011_GWA2_45_21</name>
    <dbReference type="NCBI Taxonomy" id="1618649"/>
    <lineage>
        <taxon>Bacteria</taxon>
        <taxon>Candidatus Giovannoniibacteriota</taxon>
    </lineage>
</organism>
<dbReference type="Pfam" id="PF13385">
    <property type="entry name" value="Laminin_G_3"/>
    <property type="match status" value="3"/>
</dbReference>
<evidence type="ECO:0000313" key="5">
    <source>
        <dbReference type="EMBL" id="KKU03784.1"/>
    </source>
</evidence>
<dbReference type="Gene3D" id="2.60.120.200">
    <property type="match status" value="3"/>
</dbReference>
<sequence length="688" mass="74745">MKFQITSTKSQTNHSKRFWSFEFGILKLFVICILWFVIFSLNEAHAALISKPPTNLGLVGYWSMNEGTGSYAGDSSGNKNTGTLTNGPTWVDGKRGKALNFDGVNDYVNLGSGDIMSSNATLSLWFKMSPISDYKFLFSTKSNETDRLSVFTATNGRIVIQVLNGSNNAYVTTLDYDDNKWHHLVFVRNGNTITNGILYIDNNPVGIASWGNFGSDSTNNVIGIYEQTLSYPFNGLIDDVRVYNRALTAAEIQALYKSGQAKFASPSGTGLVGYWSMDEGSGSYATDSSGNKNTGILTNGPTWVDGKRGKALNFDGSNDYVSIGNPQSGVLDFGTNSFSYGSWIYNTKLTSSDGIPVGKYNGGYGPGYDIELRTNKMTVLVYDGTAYKGVSLTTSPPLNKWVHFFAVVDRATNYLKGYKDGVFIGQTDISTLGSVSSSNSLRLNGYGPSYWGGLIDDVRIYNRALTPSEVEGLYKFGAARFAPPSNTGLVGYWSFDDGAGTSATDFSGKNNAGVFPGGTANPTWVDGKRGKALSFDGGDYISFSNPINQANLSQEWTVAAWAKLSTGSGSSYQFLISGLNAGVKLMHGVKPLLYLNCCTDDYYMYGTTDLRDNKWHYVAFVFRNSDGLRKIYVDGRDDSSSGPNNTSTPEGMNATFNLGSQVIGSIDDVRVYNRALSAAEVQTLYNSR</sequence>
<protein>
    <submittedName>
        <fullName evidence="5">LamG domain protein jellyroll fold domain protein</fullName>
    </submittedName>
</protein>
<evidence type="ECO:0000313" key="6">
    <source>
        <dbReference type="Proteomes" id="UP000034696"/>
    </source>
</evidence>
<evidence type="ECO:0000256" key="3">
    <source>
        <dbReference type="SAM" id="Phobius"/>
    </source>
</evidence>
<dbReference type="InterPro" id="IPR006558">
    <property type="entry name" value="LamG-like"/>
</dbReference>
<dbReference type="AlphaFoldDB" id="A0A0G1M673"/>
<keyword evidence="2" id="KW-1015">Disulfide bond</keyword>
<dbReference type="Proteomes" id="UP000034696">
    <property type="component" value="Unassembled WGS sequence"/>
</dbReference>
<reference evidence="5 6" key="1">
    <citation type="journal article" date="2015" name="Nature">
        <title>rRNA introns, odd ribosomes, and small enigmatic genomes across a large radiation of phyla.</title>
        <authorList>
            <person name="Brown C.T."/>
            <person name="Hug L.A."/>
            <person name="Thomas B.C."/>
            <person name="Sharon I."/>
            <person name="Castelle C.J."/>
            <person name="Singh A."/>
            <person name="Wilkins M.J."/>
            <person name="Williams K.H."/>
            <person name="Banfield J.F."/>
        </authorList>
    </citation>
    <scope>NUCLEOTIDE SEQUENCE [LARGE SCALE GENOMIC DNA]</scope>
</reference>
<keyword evidence="3" id="KW-0812">Transmembrane</keyword>
<keyword evidence="3" id="KW-1133">Transmembrane helix</keyword>
<feature type="transmembrane region" description="Helical" evidence="3">
    <location>
        <begin position="21"/>
        <end position="41"/>
    </location>
</feature>
<feature type="domain" description="Laminin G" evidence="4">
    <location>
        <begin position="97"/>
        <end position="269"/>
    </location>
</feature>
<dbReference type="InterPro" id="IPR001791">
    <property type="entry name" value="Laminin_G"/>
</dbReference>
<dbReference type="SUPFAM" id="SSF49899">
    <property type="entry name" value="Concanavalin A-like lectins/glucanases"/>
    <property type="match status" value="3"/>
</dbReference>
<evidence type="ECO:0000259" key="4">
    <source>
        <dbReference type="PROSITE" id="PS50025"/>
    </source>
</evidence>
<dbReference type="PROSITE" id="PS50025">
    <property type="entry name" value="LAM_G_DOMAIN"/>
    <property type="match status" value="1"/>
</dbReference>
<evidence type="ECO:0000256" key="2">
    <source>
        <dbReference type="ARBA" id="ARBA00023157"/>
    </source>
</evidence>
<accession>A0A0G1M673</accession>
<proteinExistence type="predicted"/>
<evidence type="ECO:0000256" key="1">
    <source>
        <dbReference type="ARBA" id="ARBA00022729"/>
    </source>
</evidence>
<dbReference type="PATRIC" id="fig|1618649.3.peg.547"/>
<dbReference type="PANTHER" id="PTHR47635">
    <property type="entry name" value="CUB DOMAIN-CONTAINING PROTEIN"/>
    <property type="match status" value="1"/>
</dbReference>
<comment type="caution">
    <text evidence="5">The sequence shown here is derived from an EMBL/GenBank/DDBJ whole genome shotgun (WGS) entry which is preliminary data.</text>
</comment>
<dbReference type="InterPro" id="IPR013320">
    <property type="entry name" value="ConA-like_dom_sf"/>
</dbReference>
<keyword evidence="3" id="KW-0472">Membrane</keyword>
<dbReference type="EMBL" id="LCKT01000034">
    <property type="protein sequence ID" value="KKU03784.1"/>
    <property type="molecule type" value="Genomic_DNA"/>
</dbReference>
<name>A0A0G1M673_9BACT</name>
<dbReference type="PANTHER" id="PTHR47635:SF2">
    <property type="entry name" value="LAMG-LIKE JELLYROLL FOLD DOMAIN-CONTAINING PROTEIN"/>
    <property type="match status" value="1"/>
</dbReference>
<dbReference type="SMART" id="SM00560">
    <property type="entry name" value="LamGL"/>
    <property type="match status" value="1"/>
</dbReference>
<keyword evidence="1" id="KW-0732">Signal</keyword>
<gene>
    <name evidence="5" type="ORF">UX06_C0034G0006</name>
</gene>